<organism evidence="2 3">
    <name type="scientific">Aquirufa avitistagni</name>
    <dbReference type="NCBI Taxonomy" id="3104728"/>
    <lineage>
        <taxon>Bacteria</taxon>
        <taxon>Pseudomonadati</taxon>
        <taxon>Bacteroidota</taxon>
        <taxon>Cytophagia</taxon>
        <taxon>Cytophagales</taxon>
        <taxon>Flectobacillaceae</taxon>
        <taxon>Aquirufa</taxon>
    </lineage>
</organism>
<sequence>MIDRLFAKPLTDSTSVSLDLSATNLDLLPSIYGNASAFNAYIEAKIGDKIGYGGYLEHRVIYETYANFETSSADFRNIHLGMDFWTTAGTPVFAPLDGVVHSFMVNDGAGNYGPTIILHHPKANIYSLYGHLSMGDLSQLEVGMPISAGQKLCHLGNQTENGGWPPHLHFQLIRDMQGFQGDYPGVCAKRDVDFYAHNCPDPASFGIV</sequence>
<name>A0ABW6DC24_9BACT</name>
<gene>
    <name evidence="2" type="ORF">U0R10_07505</name>
</gene>
<keyword evidence="3" id="KW-1185">Reference proteome</keyword>
<dbReference type="InterPro" id="IPR016047">
    <property type="entry name" value="M23ase_b-sheet_dom"/>
</dbReference>
<dbReference type="PANTHER" id="PTHR21666">
    <property type="entry name" value="PEPTIDASE-RELATED"/>
    <property type="match status" value="1"/>
</dbReference>
<dbReference type="Proteomes" id="UP001598138">
    <property type="component" value="Unassembled WGS sequence"/>
</dbReference>
<dbReference type="Pfam" id="PF01551">
    <property type="entry name" value="Peptidase_M23"/>
    <property type="match status" value="1"/>
</dbReference>
<dbReference type="EMBL" id="JBBKXZ010000002">
    <property type="protein sequence ID" value="MFD3394460.1"/>
    <property type="molecule type" value="Genomic_DNA"/>
</dbReference>
<dbReference type="PANTHER" id="PTHR21666:SF285">
    <property type="entry name" value="M23 FAMILY METALLOPEPTIDASE"/>
    <property type="match status" value="1"/>
</dbReference>
<evidence type="ECO:0000259" key="1">
    <source>
        <dbReference type="Pfam" id="PF01551"/>
    </source>
</evidence>
<dbReference type="SUPFAM" id="SSF51261">
    <property type="entry name" value="Duplicated hybrid motif"/>
    <property type="match status" value="1"/>
</dbReference>
<proteinExistence type="predicted"/>
<dbReference type="InterPro" id="IPR011055">
    <property type="entry name" value="Dup_hybrid_motif"/>
</dbReference>
<accession>A0ABW6DC24</accession>
<dbReference type="Gene3D" id="2.70.70.10">
    <property type="entry name" value="Glucose Permease (Domain IIA)"/>
    <property type="match status" value="1"/>
</dbReference>
<comment type="caution">
    <text evidence="2">The sequence shown here is derived from an EMBL/GenBank/DDBJ whole genome shotgun (WGS) entry which is preliminary data.</text>
</comment>
<feature type="domain" description="M23ase beta-sheet core" evidence="1">
    <location>
        <begin position="78"/>
        <end position="175"/>
    </location>
</feature>
<evidence type="ECO:0000313" key="3">
    <source>
        <dbReference type="Proteomes" id="UP001598138"/>
    </source>
</evidence>
<dbReference type="CDD" id="cd12797">
    <property type="entry name" value="M23_peptidase"/>
    <property type="match status" value="1"/>
</dbReference>
<dbReference type="InterPro" id="IPR050570">
    <property type="entry name" value="Cell_wall_metabolism_enzyme"/>
</dbReference>
<evidence type="ECO:0000313" key="2">
    <source>
        <dbReference type="EMBL" id="MFD3394460.1"/>
    </source>
</evidence>
<dbReference type="RefSeq" id="WP_377983342.1">
    <property type="nucleotide sequence ID" value="NZ_JBBKXZ010000002.1"/>
</dbReference>
<reference evidence="2 3" key="1">
    <citation type="submission" date="2024-03" db="EMBL/GenBank/DDBJ databases">
        <title>Aquirufa genome sequencing.</title>
        <authorList>
            <person name="Pitt A."/>
            <person name="Hahn M.W."/>
        </authorList>
    </citation>
    <scope>NUCLEOTIDE SEQUENCE [LARGE SCALE GENOMIC DNA]</scope>
    <source>
        <strain evidence="2 3">OSTEICH-129V</strain>
    </source>
</reference>
<protein>
    <submittedName>
        <fullName evidence="2">Peptidoglycan DD-metalloendopeptidase family protein</fullName>
    </submittedName>
</protein>